<organism evidence="1 2">
    <name type="scientific">Arabis nemorensis</name>
    <dbReference type="NCBI Taxonomy" id="586526"/>
    <lineage>
        <taxon>Eukaryota</taxon>
        <taxon>Viridiplantae</taxon>
        <taxon>Streptophyta</taxon>
        <taxon>Embryophyta</taxon>
        <taxon>Tracheophyta</taxon>
        <taxon>Spermatophyta</taxon>
        <taxon>Magnoliopsida</taxon>
        <taxon>eudicotyledons</taxon>
        <taxon>Gunneridae</taxon>
        <taxon>Pentapetalae</taxon>
        <taxon>rosids</taxon>
        <taxon>malvids</taxon>
        <taxon>Brassicales</taxon>
        <taxon>Brassicaceae</taxon>
        <taxon>Arabideae</taxon>
        <taxon>Arabis</taxon>
    </lineage>
</organism>
<dbReference type="AlphaFoldDB" id="A0A565B2E1"/>
<evidence type="ECO:0000313" key="2">
    <source>
        <dbReference type="Proteomes" id="UP000489600"/>
    </source>
</evidence>
<reference evidence="1" key="1">
    <citation type="submission" date="2019-07" db="EMBL/GenBank/DDBJ databases">
        <authorList>
            <person name="Dittberner H."/>
        </authorList>
    </citation>
    <scope>NUCLEOTIDE SEQUENCE [LARGE SCALE GENOMIC DNA]</scope>
</reference>
<proteinExistence type="predicted"/>
<name>A0A565B2E1_9BRAS</name>
<protein>
    <submittedName>
        <fullName evidence="1">Uncharacterized protein</fullName>
    </submittedName>
</protein>
<keyword evidence="2" id="KW-1185">Reference proteome</keyword>
<dbReference type="Proteomes" id="UP000489600">
    <property type="component" value="Unassembled WGS sequence"/>
</dbReference>
<dbReference type="EMBL" id="CABITT030000002">
    <property type="protein sequence ID" value="VVA95747.1"/>
    <property type="molecule type" value="Genomic_DNA"/>
</dbReference>
<dbReference type="OrthoDB" id="10650921at2759"/>
<sequence>MASETKANYELLEEIVKGEIVDFQAELEFVSLTINHVEAKEKLSKAEVRISPLDLSLLEHLMSDSTLGPETAVEFISSILPFNQFGTNAGVLLREIRENEVLGTEEDA</sequence>
<comment type="caution">
    <text evidence="1">The sequence shown here is derived from an EMBL/GenBank/DDBJ whole genome shotgun (WGS) entry which is preliminary data.</text>
</comment>
<gene>
    <name evidence="1" type="ORF">ANE_LOCUS6192</name>
</gene>
<accession>A0A565B2E1</accession>
<evidence type="ECO:0000313" key="1">
    <source>
        <dbReference type="EMBL" id="VVA95747.1"/>
    </source>
</evidence>